<dbReference type="OMA" id="HRECDND"/>
<evidence type="ECO:0000259" key="6">
    <source>
        <dbReference type="PROSITE" id="PS51005"/>
    </source>
</evidence>
<gene>
    <name evidence="7" type="ordered locus">AALP_Aa1g005700</name>
</gene>
<feature type="domain" description="NAC" evidence="6">
    <location>
        <begin position="5"/>
        <end position="155"/>
    </location>
</feature>
<dbReference type="InterPro" id="IPR003441">
    <property type="entry name" value="NAC-dom"/>
</dbReference>
<keyword evidence="2" id="KW-0805">Transcription regulation</keyword>
<keyword evidence="5" id="KW-0539">Nucleus</keyword>
<dbReference type="InterPro" id="IPR036093">
    <property type="entry name" value="NAC_dom_sf"/>
</dbReference>
<dbReference type="OrthoDB" id="737278at2759"/>
<evidence type="ECO:0000313" key="8">
    <source>
        <dbReference type="Proteomes" id="UP000029120"/>
    </source>
</evidence>
<name>A0A087HK73_ARAAL</name>
<keyword evidence="4" id="KW-0804">Transcription</keyword>
<dbReference type="Proteomes" id="UP000029120">
    <property type="component" value="Chromosome 1"/>
</dbReference>
<evidence type="ECO:0000256" key="5">
    <source>
        <dbReference type="ARBA" id="ARBA00023242"/>
    </source>
</evidence>
<dbReference type="EMBL" id="CM002869">
    <property type="protein sequence ID" value="KFK42525.1"/>
    <property type="molecule type" value="Genomic_DNA"/>
</dbReference>
<evidence type="ECO:0000313" key="7">
    <source>
        <dbReference type="EMBL" id="KFK42525.1"/>
    </source>
</evidence>
<accession>A0A087HK73</accession>
<evidence type="ECO:0000256" key="2">
    <source>
        <dbReference type="ARBA" id="ARBA00023015"/>
    </source>
</evidence>
<dbReference type="Gramene" id="KFK42525">
    <property type="protein sequence ID" value="KFK42525"/>
    <property type="gene ID" value="AALP_AA1G005700"/>
</dbReference>
<dbReference type="GO" id="GO:0006355">
    <property type="term" value="P:regulation of DNA-templated transcription"/>
    <property type="evidence" value="ECO:0007669"/>
    <property type="project" value="InterPro"/>
</dbReference>
<protein>
    <recommendedName>
        <fullName evidence="6">NAC domain-containing protein</fullName>
    </recommendedName>
</protein>
<dbReference type="GO" id="GO:0005634">
    <property type="term" value="C:nucleus"/>
    <property type="evidence" value="ECO:0007669"/>
    <property type="project" value="UniProtKB-SubCell"/>
</dbReference>
<dbReference type="Gene3D" id="2.170.150.80">
    <property type="entry name" value="NAC domain"/>
    <property type="match status" value="1"/>
</dbReference>
<keyword evidence="3" id="KW-0238">DNA-binding</keyword>
<dbReference type="SUPFAM" id="SSF101941">
    <property type="entry name" value="NAC domain"/>
    <property type="match status" value="1"/>
</dbReference>
<reference evidence="8" key="1">
    <citation type="journal article" date="2015" name="Nat. Plants">
        <title>Genome expansion of Arabis alpina linked with retrotransposition and reduced symmetric DNA methylation.</title>
        <authorList>
            <person name="Willing E.M."/>
            <person name="Rawat V."/>
            <person name="Mandakova T."/>
            <person name="Maumus F."/>
            <person name="James G.V."/>
            <person name="Nordstroem K.J."/>
            <person name="Becker C."/>
            <person name="Warthmann N."/>
            <person name="Chica C."/>
            <person name="Szarzynska B."/>
            <person name="Zytnicki M."/>
            <person name="Albani M.C."/>
            <person name="Kiefer C."/>
            <person name="Bergonzi S."/>
            <person name="Castaings L."/>
            <person name="Mateos J.L."/>
            <person name="Berns M.C."/>
            <person name="Bujdoso N."/>
            <person name="Piofczyk T."/>
            <person name="de Lorenzo L."/>
            <person name="Barrero-Sicilia C."/>
            <person name="Mateos I."/>
            <person name="Piednoel M."/>
            <person name="Hagmann J."/>
            <person name="Chen-Min-Tao R."/>
            <person name="Iglesias-Fernandez R."/>
            <person name="Schuster S.C."/>
            <person name="Alonso-Blanco C."/>
            <person name="Roudier F."/>
            <person name="Carbonero P."/>
            <person name="Paz-Ares J."/>
            <person name="Davis S.J."/>
            <person name="Pecinka A."/>
            <person name="Quesneville H."/>
            <person name="Colot V."/>
            <person name="Lysak M.A."/>
            <person name="Weigel D."/>
            <person name="Coupland G."/>
            <person name="Schneeberger K."/>
        </authorList>
    </citation>
    <scope>NUCLEOTIDE SEQUENCE [LARGE SCALE GENOMIC DNA]</scope>
    <source>
        <strain evidence="8">cv. Pajares</strain>
    </source>
</reference>
<dbReference type="Pfam" id="PF02365">
    <property type="entry name" value="NAM"/>
    <property type="match status" value="1"/>
</dbReference>
<evidence type="ECO:0000256" key="3">
    <source>
        <dbReference type="ARBA" id="ARBA00023125"/>
    </source>
</evidence>
<keyword evidence="8" id="KW-1185">Reference proteome</keyword>
<dbReference type="GO" id="GO:0003677">
    <property type="term" value="F:DNA binding"/>
    <property type="evidence" value="ECO:0007669"/>
    <property type="project" value="UniProtKB-KW"/>
</dbReference>
<comment type="subcellular location">
    <subcellularLocation>
        <location evidence="1">Nucleus</location>
    </subcellularLocation>
</comment>
<evidence type="ECO:0000256" key="4">
    <source>
        <dbReference type="ARBA" id="ARBA00023163"/>
    </source>
</evidence>
<dbReference type="PANTHER" id="PTHR31989">
    <property type="entry name" value="NAC DOMAIN-CONTAINING PROTEIN 82-RELATED"/>
    <property type="match status" value="1"/>
</dbReference>
<evidence type="ECO:0000256" key="1">
    <source>
        <dbReference type="ARBA" id="ARBA00004123"/>
    </source>
</evidence>
<dbReference type="AlphaFoldDB" id="A0A087HK73"/>
<sequence>MANPTVVGYRFRPTDVELVDNYLQPKNDESSDGGDTTNHVDRVFNTLNISSFDPWELCDQSIMKSEDQVWYFFGRKENKYNRGDRQMRKTKSGFWKKTGKPTEIKRKNGEKIGEKCVLVFHWTCKLKTEWIMHEYHLFSPDQITRTYTVCKVKFKGKASEISSHRGDIEQIHSSITQMNNSGGLSIGSEVGTLFECPQSQEVENQQQLSGPLMMMMMIRYLQQHFGSSNHRIDQITNLQESPNSTIKLSQKVNQTPSQETKILGQEKTKDKRAGFFYSIMQMFIKKIQLCTSI</sequence>
<organism evidence="7 8">
    <name type="scientific">Arabis alpina</name>
    <name type="common">Alpine rock-cress</name>
    <dbReference type="NCBI Taxonomy" id="50452"/>
    <lineage>
        <taxon>Eukaryota</taxon>
        <taxon>Viridiplantae</taxon>
        <taxon>Streptophyta</taxon>
        <taxon>Embryophyta</taxon>
        <taxon>Tracheophyta</taxon>
        <taxon>Spermatophyta</taxon>
        <taxon>Magnoliopsida</taxon>
        <taxon>eudicotyledons</taxon>
        <taxon>Gunneridae</taxon>
        <taxon>Pentapetalae</taxon>
        <taxon>rosids</taxon>
        <taxon>malvids</taxon>
        <taxon>Brassicales</taxon>
        <taxon>Brassicaceae</taxon>
        <taxon>Arabideae</taxon>
        <taxon>Arabis</taxon>
    </lineage>
</organism>
<dbReference type="PROSITE" id="PS51005">
    <property type="entry name" value="NAC"/>
    <property type="match status" value="1"/>
</dbReference>
<proteinExistence type="predicted"/>